<proteinExistence type="predicted"/>
<gene>
    <name evidence="1" type="ORF">MYCIT1_LOCUS24040</name>
</gene>
<reference evidence="1" key="1">
    <citation type="submission" date="2023-11" db="EMBL/GenBank/DDBJ databases">
        <authorList>
            <person name="De Vega J J."/>
            <person name="De Vega J J."/>
        </authorList>
    </citation>
    <scope>NUCLEOTIDE SEQUENCE</scope>
</reference>
<name>A0AAD2Q4P5_9AGAR</name>
<accession>A0AAD2Q4P5</accession>
<keyword evidence="2" id="KW-1185">Reference proteome</keyword>
<evidence type="ECO:0000313" key="2">
    <source>
        <dbReference type="Proteomes" id="UP001295794"/>
    </source>
</evidence>
<evidence type="ECO:0000313" key="1">
    <source>
        <dbReference type="EMBL" id="CAK5275933.1"/>
    </source>
</evidence>
<dbReference type="AlphaFoldDB" id="A0AAD2Q4P5"/>
<protein>
    <submittedName>
        <fullName evidence="1">Uncharacterized protein</fullName>
    </submittedName>
</protein>
<feature type="non-terminal residue" evidence="1">
    <location>
        <position position="1"/>
    </location>
</feature>
<organism evidence="1 2">
    <name type="scientific">Mycena citricolor</name>
    <dbReference type="NCBI Taxonomy" id="2018698"/>
    <lineage>
        <taxon>Eukaryota</taxon>
        <taxon>Fungi</taxon>
        <taxon>Dikarya</taxon>
        <taxon>Basidiomycota</taxon>
        <taxon>Agaricomycotina</taxon>
        <taxon>Agaricomycetes</taxon>
        <taxon>Agaricomycetidae</taxon>
        <taxon>Agaricales</taxon>
        <taxon>Marasmiineae</taxon>
        <taxon>Mycenaceae</taxon>
        <taxon>Mycena</taxon>
    </lineage>
</organism>
<dbReference type="Proteomes" id="UP001295794">
    <property type="component" value="Unassembled WGS sequence"/>
</dbReference>
<comment type="caution">
    <text evidence="1">The sequence shown here is derived from an EMBL/GenBank/DDBJ whole genome shotgun (WGS) entry which is preliminary data.</text>
</comment>
<feature type="non-terminal residue" evidence="1">
    <location>
        <position position="141"/>
    </location>
</feature>
<dbReference type="EMBL" id="CAVNYO010000405">
    <property type="protein sequence ID" value="CAK5275933.1"/>
    <property type="molecule type" value="Genomic_DNA"/>
</dbReference>
<sequence length="141" mass="15706">GSLLHARILGSPADTVVGLQQMGERAGVAASRNCSRGPSLDNQYRVRIRPSVYLLVLILLRLDALGVACFNHNFDALSGNYNVVIAAFFALRLPADWLFTQALKHPWLLRIPSAKHKVLKNFEGYVDRMADDILNGYEKQD</sequence>